<dbReference type="AlphaFoldDB" id="A0A4D7JJF6"/>
<organism evidence="1 2">
    <name type="scientific">Mangrovivirga cuniculi</name>
    <dbReference type="NCBI Taxonomy" id="2715131"/>
    <lineage>
        <taxon>Bacteria</taxon>
        <taxon>Pseudomonadati</taxon>
        <taxon>Bacteroidota</taxon>
        <taxon>Cytophagia</taxon>
        <taxon>Cytophagales</taxon>
        <taxon>Mangrovivirgaceae</taxon>
        <taxon>Mangrovivirga</taxon>
    </lineage>
</organism>
<protein>
    <submittedName>
        <fullName evidence="1">Uncharacterized protein</fullName>
    </submittedName>
</protein>
<evidence type="ECO:0000313" key="1">
    <source>
        <dbReference type="EMBL" id="QCK15731.1"/>
    </source>
</evidence>
<accession>A0A4D7JJF6</accession>
<dbReference type="RefSeq" id="WP_137091327.1">
    <property type="nucleotide sequence ID" value="NZ_CP028923.1"/>
</dbReference>
<dbReference type="EMBL" id="CP028923">
    <property type="protein sequence ID" value="QCK15731.1"/>
    <property type="molecule type" value="Genomic_DNA"/>
</dbReference>
<proteinExistence type="predicted"/>
<dbReference type="KEGG" id="fpf:DCC35_13750"/>
<dbReference type="OrthoDB" id="982449at2"/>
<reference evidence="1 2" key="1">
    <citation type="submission" date="2018-04" db="EMBL/GenBank/DDBJ databases">
        <title>Complete genome uncultured novel isolate.</title>
        <authorList>
            <person name="Merlino G."/>
        </authorList>
    </citation>
    <scope>NUCLEOTIDE SEQUENCE [LARGE SCALE GENOMIC DNA]</scope>
    <source>
        <strain evidence="2">R1DC9</strain>
    </source>
</reference>
<keyword evidence="2" id="KW-1185">Reference proteome</keyword>
<sequence>MFDYNFFDMNKMYVLLILTTIISCTQLKGQDPYDELIQTFDDYRSLIKQKKYDKAFDYYQQTFLKYVPREQLKKQISEIHSNKNFKVQASNSEIVFLSEIIKDSANNQYAFLRYTSYNQFKFTDEASEEYKTRIKKMFQDSFGEKASYFENEDKVSFSRDGEFVAVKIDNDWRFVLYKKKLRPYMHLWIPQEILNMLVFIKNGKNMVNRK</sequence>
<dbReference type="Proteomes" id="UP000298616">
    <property type="component" value="Chromosome"/>
</dbReference>
<gene>
    <name evidence="1" type="ORF">DCC35_13750</name>
</gene>
<evidence type="ECO:0000313" key="2">
    <source>
        <dbReference type="Proteomes" id="UP000298616"/>
    </source>
</evidence>
<name>A0A4D7JJF6_9BACT</name>